<dbReference type="NCBIfam" id="TIGR02937">
    <property type="entry name" value="sigma70-ECF"/>
    <property type="match status" value="1"/>
</dbReference>
<dbReference type="PANTHER" id="PTHR30385">
    <property type="entry name" value="SIGMA FACTOR F FLAGELLAR"/>
    <property type="match status" value="1"/>
</dbReference>
<dbReference type="InterPro" id="IPR000792">
    <property type="entry name" value="Tscrpt_reg_LuxR_C"/>
</dbReference>
<dbReference type="InterPro" id="IPR013325">
    <property type="entry name" value="RNA_pol_sigma_r2"/>
</dbReference>
<evidence type="ECO:0000259" key="8">
    <source>
        <dbReference type="PROSITE" id="PS00622"/>
    </source>
</evidence>
<name>A0A8J6JGT7_9FIRM</name>
<dbReference type="InterPro" id="IPR000943">
    <property type="entry name" value="RNA_pol_sigma70"/>
</dbReference>
<comment type="caution">
    <text evidence="10">The sequence shown here is derived from an EMBL/GenBank/DDBJ whole genome shotgun (WGS) entry which is preliminary data.</text>
</comment>
<dbReference type="InterPro" id="IPR016371">
    <property type="entry name" value="RNA_pol_sigma-H_factor"/>
</dbReference>
<keyword evidence="4" id="KW-0731">Sigma factor</keyword>
<dbReference type="Gene3D" id="1.10.10.10">
    <property type="entry name" value="Winged helix-like DNA-binding domain superfamily/Winged helix DNA-binding domain"/>
    <property type="match status" value="1"/>
</dbReference>
<proteinExistence type="inferred from homology"/>
<dbReference type="GO" id="GO:0016987">
    <property type="term" value="F:sigma factor activity"/>
    <property type="evidence" value="ECO:0007669"/>
    <property type="project" value="UniProtKB-KW"/>
</dbReference>
<evidence type="ECO:0000256" key="3">
    <source>
        <dbReference type="ARBA" id="ARBA00023015"/>
    </source>
</evidence>
<feature type="domain" description="HTH luxR-type" evidence="8">
    <location>
        <begin position="171"/>
        <end position="198"/>
    </location>
</feature>
<accession>A0A8J6JGT7</accession>
<dbReference type="EMBL" id="JACOPQ010000002">
    <property type="protein sequence ID" value="MBC5735848.1"/>
    <property type="molecule type" value="Genomic_DNA"/>
</dbReference>
<evidence type="ECO:0000256" key="4">
    <source>
        <dbReference type="ARBA" id="ARBA00023082"/>
    </source>
</evidence>
<comment type="similarity">
    <text evidence="1">Belongs to the sigma-70 factor family.</text>
</comment>
<gene>
    <name evidence="10" type="ORF">H8S62_02325</name>
</gene>
<reference evidence="10" key="1">
    <citation type="submission" date="2020-08" db="EMBL/GenBank/DDBJ databases">
        <title>Genome public.</title>
        <authorList>
            <person name="Liu C."/>
            <person name="Sun Q."/>
        </authorList>
    </citation>
    <scope>NUCLEOTIDE SEQUENCE</scope>
    <source>
        <strain evidence="10">NSJ-52</strain>
    </source>
</reference>
<dbReference type="PROSITE" id="PS00715">
    <property type="entry name" value="SIGMA70_1"/>
    <property type="match status" value="1"/>
</dbReference>
<keyword evidence="5" id="KW-0238">DNA-binding</keyword>
<evidence type="ECO:0000256" key="2">
    <source>
        <dbReference type="ARBA" id="ARBA00021245"/>
    </source>
</evidence>
<evidence type="ECO:0000256" key="1">
    <source>
        <dbReference type="ARBA" id="ARBA00007788"/>
    </source>
</evidence>
<dbReference type="InterPro" id="IPR007627">
    <property type="entry name" value="RNA_pol_sigma70_r2"/>
</dbReference>
<dbReference type="GO" id="GO:0003677">
    <property type="term" value="F:DNA binding"/>
    <property type="evidence" value="ECO:0007669"/>
    <property type="project" value="UniProtKB-KW"/>
</dbReference>
<dbReference type="PROSITE" id="PS00622">
    <property type="entry name" value="HTH_LUXR_1"/>
    <property type="match status" value="1"/>
</dbReference>
<dbReference type="GO" id="GO:0006352">
    <property type="term" value="P:DNA-templated transcription initiation"/>
    <property type="evidence" value="ECO:0007669"/>
    <property type="project" value="InterPro"/>
</dbReference>
<keyword evidence="6" id="KW-0804">Transcription</keyword>
<dbReference type="Pfam" id="PF04542">
    <property type="entry name" value="Sigma70_r2"/>
    <property type="match status" value="1"/>
</dbReference>
<evidence type="ECO:0000256" key="6">
    <source>
        <dbReference type="ARBA" id="ARBA00023163"/>
    </source>
</evidence>
<dbReference type="SUPFAM" id="SSF46894">
    <property type="entry name" value="C-terminal effector domain of the bipartite response regulators"/>
    <property type="match status" value="1"/>
</dbReference>
<keyword evidence="3" id="KW-0805">Transcription regulation</keyword>
<dbReference type="InterPro" id="IPR036388">
    <property type="entry name" value="WH-like_DNA-bd_sf"/>
</dbReference>
<dbReference type="Proteomes" id="UP000607645">
    <property type="component" value="Unassembled WGS sequence"/>
</dbReference>
<dbReference type="Gene3D" id="1.20.120.1810">
    <property type="match status" value="1"/>
</dbReference>
<sequence length="211" mass="23524">MKPNSQPRSELTDEALCLQAASGDRIAEEALVMRYNRLVRICARPYFLAGGDSEDLIQEGMVGLLSAIRVYDPAKEASFRTYAEVCIKNRLISAIKAASRDKHTPLNNYVSFETPLFDGSADHYAYGTPQQRQEDPEAIMIGREEFRERLGVLKGQLSGFEAKVLGLYLNGSSYSEIAAEVMRSPKSVDNAVQRIRRKLAQHFQSGDISES</sequence>
<evidence type="ECO:0000256" key="7">
    <source>
        <dbReference type="ARBA" id="ARBA00024701"/>
    </source>
</evidence>
<organism evidence="10 11">
    <name type="scientific">Lawsonibacter faecis</name>
    <dbReference type="NCBI Taxonomy" id="2763052"/>
    <lineage>
        <taxon>Bacteria</taxon>
        <taxon>Bacillati</taxon>
        <taxon>Bacillota</taxon>
        <taxon>Clostridia</taxon>
        <taxon>Eubacteriales</taxon>
        <taxon>Oscillospiraceae</taxon>
        <taxon>Lawsonibacter</taxon>
    </lineage>
</organism>
<dbReference type="InterPro" id="IPR013249">
    <property type="entry name" value="RNA_pol_sigma70_r4_t2"/>
</dbReference>
<dbReference type="AlphaFoldDB" id="A0A8J6JGT7"/>
<evidence type="ECO:0000313" key="10">
    <source>
        <dbReference type="EMBL" id="MBC5735848.1"/>
    </source>
</evidence>
<dbReference type="InterPro" id="IPR014284">
    <property type="entry name" value="RNA_pol_sigma-70_dom"/>
</dbReference>
<evidence type="ECO:0000256" key="5">
    <source>
        <dbReference type="ARBA" id="ARBA00023125"/>
    </source>
</evidence>
<dbReference type="SUPFAM" id="SSF88946">
    <property type="entry name" value="Sigma2 domain of RNA polymerase sigma factors"/>
    <property type="match status" value="1"/>
</dbReference>
<dbReference type="PANTHER" id="PTHR30385:SF1">
    <property type="entry name" value="RNA POLYMERASE SIGMA-H FACTOR"/>
    <property type="match status" value="1"/>
</dbReference>
<protein>
    <recommendedName>
        <fullName evidence="2">RNA polymerase sigma factor SigS</fullName>
    </recommendedName>
</protein>
<keyword evidence="11" id="KW-1185">Reference proteome</keyword>
<dbReference type="Pfam" id="PF08281">
    <property type="entry name" value="Sigma70_r4_2"/>
    <property type="match status" value="1"/>
</dbReference>
<dbReference type="PIRSF" id="PIRSF002939">
    <property type="entry name" value="RNA_polymerase_sigma-H_factor"/>
    <property type="match status" value="1"/>
</dbReference>
<comment type="function">
    <text evidence="7">Sigma factors are initiation factors that promote the attachment of RNA polymerase to specific initiation sites and are then released. Sigma-S contributes to the protection against external stress, thus playing a role in cellular fitness and survival.</text>
</comment>
<feature type="domain" description="RNA polymerase sigma-70" evidence="9">
    <location>
        <begin position="55"/>
        <end position="68"/>
    </location>
</feature>
<dbReference type="InterPro" id="IPR016032">
    <property type="entry name" value="Sig_transdc_resp-reg_C-effctor"/>
</dbReference>
<evidence type="ECO:0000259" key="9">
    <source>
        <dbReference type="PROSITE" id="PS00715"/>
    </source>
</evidence>
<evidence type="ECO:0000313" key="11">
    <source>
        <dbReference type="Proteomes" id="UP000607645"/>
    </source>
</evidence>
<dbReference type="RefSeq" id="WP_155146455.1">
    <property type="nucleotide sequence ID" value="NZ_JACOPQ010000002.1"/>
</dbReference>